<evidence type="ECO:0000256" key="1">
    <source>
        <dbReference type="SAM" id="Coils"/>
    </source>
</evidence>
<evidence type="ECO:0000313" key="4">
    <source>
        <dbReference type="Proteomes" id="UP001300502"/>
    </source>
</evidence>
<feature type="region of interest" description="Disordered" evidence="2">
    <location>
        <begin position="152"/>
        <end position="188"/>
    </location>
</feature>
<feature type="region of interest" description="Disordered" evidence="2">
    <location>
        <begin position="1"/>
        <end position="83"/>
    </location>
</feature>
<feature type="region of interest" description="Disordered" evidence="2">
    <location>
        <begin position="116"/>
        <end position="139"/>
    </location>
</feature>
<gene>
    <name evidence="3" type="ORF">GAYE_SCF23G4282</name>
</gene>
<evidence type="ECO:0000313" key="3">
    <source>
        <dbReference type="EMBL" id="KAK4526368.1"/>
    </source>
</evidence>
<keyword evidence="1" id="KW-0175">Coiled coil</keyword>
<comment type="caution">
    <text evidence="3">The sequence shown here is derived from an EMBL/GenBank/DDBJ whole genome shotgun (WGS) entry which is preliminary data.</text>
</comment>
<sequence>MQTSSSSSSFSLVGRNPFLKRARKENEERVTTSSPPTDPIPRGDPPATGGETPSTISSSVTDSTQKDIESAEKTPAKSSDEIGFHHKSSLFSFHQHPENDLTKVWRTKRKYSKTKSILTKQNATNSNNNNDPNSHVSESPILPAKEEATPWLPLTSDETSPTKENSVKPQRIVTESRQNNEKRSKRFSPKKLSFIRNYLDTLKKLQDAQTAHMAEWGRNKMKQLIRELRNIPQDDNTTQSTDYVVRTGVEQGNEYSKEESDSILDLASHSASFSTVSRPLDSAWKAEENTDVVLETSFADLDAETIEKIAYFLQQQEHSLRYLRTQHVTQRRLLKAFLEDASEEKLENDDAFVRHIHQWISLSQFSTNNPWSFSPVEVESSFQQGMESSWFGSYDFAQHAMKEYILEYPQVFDVICPHGRKQQVAQRALFSYLAFNPLANGIGARQKVVEYYRKYLVSTGQQSSNDNPSNYKIRMEHLLEQAMEQRASHKKQQSVFIPYAKDRIPFDNEQVAKEWCVKVLMDKKKPEHEIPSVSYLRQLVENAKQHSPHMYSWYEDFHCRIRECCLEDMSETQLFLSCLATCSPNSSLSQNMINAMLNFRALSQAKRPRWGPYPMRSLLNYLAGALGRPSGHKVRAFLENLLFPLESKSVTIDTHMQKIALGIGRLSLSPLEYAVLEDYFRFVSDKISEALPHRLQSSLWSVIAGNMDYCSELENYRKRVICELPCEIDSEARNTLLLHLRRVLLDLGYLTRQDSKEDENKAIISFFIYVPLRRETVKSLKGHIALRRTFARKQQRQLLAQEEQEIAEYERAIEYCMSRKEAEEEQLHIDNPSDLKWFYRDWCQMESYCEPVKLRWDEEEKSTSLGWITASPMMSFVHQEDDGWLEHEDPYFGSHQYFDGCRDLQVVLEPNGLDKYLGNVFYRAE</sequence>
<dbReference type="Proteomes" id="UP001300502">
    <property type="component" value="Unassembled WGS sequence"/>
</dbReference>
<feature type="compositionally biased region" description="Polar residues" evidence="2">
    <location>
        <begin position="156"/>
        <end position="177"/>
    </location>
</feature>
<feature type="compositionally biased region" description="Polar residues" evidence="2">
    <location>
        <begin position="51"/>
        <end position="63"/>
    </location>
</feature>
<name>A0AAV9IGB3_9RHOD</name>
<feature type="coiled-coil region" evidence="1">
    <location>
        <begin position="792"/>
        <end position="826"/>
    </location>
</feature>
<dbReference type="AlphaFoldDB" id="A0AAV9IGB3"/>
<accession>A0AAV9IGB3</accession>
<feature type="compositionally biased region" description="Low complexity" evidence="2">
    <location>
        <begin position="122"/>
        <end position="133"/>
    </location>
</feature>
<feature type="compositionally biased region" description="Basic and acidic residues" evidence="2">
    <location>
        <begin position="64"/>
        <end position="83"/>
    </location>
</feature>
<organism evidence="3 4">
    <name type="scientific">Galdieria yellowstonensis</name>
    <dbReference type="NCBI Taxonomy" id="3028027"/>
    <lineage>
        <taxon>Eukaryota</taxon>
        <taxon>Rhodophyta</taxon>
        <taxon>Bangiophyceae</taxon>
        <taxon>Galdieriales</taxon>
        <taxon>Galdieriaceae</taxon>
        <taxon>Galdieria</taxon>
    </lineage>
</organism>
<keyword evidence="4" id="KW-1185">Reference proteome</keyword>
<evidence type="ECO:0000256" key="2">
    <source>
        <dbReference type="SAM" id="MobiDB-lite"/>
    </source>
</evidence>
<dbReference type="EMBL" id="JANCYU010000039">
    <property type="protein sequence ID" value="KAK4526368.1"/>
    <property type="molecule type" value="Genomic_DNA"/>
</dbReference>
<reference evidence="3 4" key="1">
    <citation type="submission" date="2022-07" db="EMBL/GenBank/DDBJ databases">
        <title>Genome-wide signatures of adaptation to extreme environments.</title>
        <authorList>
            <person name="Cho C.H."/>
            <person name="Yoon H.S."/>
        </authorList>
    </citation>
    <scope>NUCLEOTIDE SEQUENCE [LARGE SCALE GENOMIC DNA]</scope>
    <source>
        <strain evidence="3 4">108.79 E11</strain>
    </source>
</reference>
<protein>
    <submittedName>
        <fullName evidence="3">Uncharacterized protein</fullName>
    </submittedName>
</protein>
<feature type="compositionally biased region" description="Low complexity" evidence="2">
    <location>
        <begin position="1"/>
        <end position="11"/>
    </location>
</feature>
<proteinExistence type="predicted"/>